<keyword evidence="2" id="KW-1185">Reference proteome</keyword>
<reference evidence="2" key="1">
    <citation type="journal article" date="2013" name="Genome Announc.">
        <title>Complete Chromosome Sequence of Carnobacterium maltaromaticum LMA 28.</title>
        <authorList>
            <person name="Cailliez-Grimal C."/>
            <person name="Chaillou S."/>
            <person name="Anba-Mondoloni J."/>
            <person name="Loux V."/>
            <person name="Afzal M.I."/>
            <person name="Rahman A."/>
            <person name="Kergourlay G."/>
            <person name="Champomier-Verges M.C."/>
            <person name="Zagorec M."/>
            <person name="Dalgaard P."/>
            <person name="Leisner J.J."/>
            <person name="Prevost H."/>
            <person name="Revol-Junelles A.M."/>
            <person name="Borges F."/>
        </authorList>
    </citation>
    <scope>NUCLEOTIDE SEQUENCE</scope>
    <source>
        <strain evidence="2">LMA28</strain>
    </source>
</reference>
<dbReference type="RefSeq" id="WP_015077127.1">
    <property type="nucleotide sequence ID" value="NC_019425.2"/>
</dbReference>
<protein>
    <submittedName>
        <fullName evidence="1">Gp36</fullName>
    </submittedName>
</protein>
<dbReference type="HOGENOM" id="CLU_2258651_0_0_9"/>
<evidence type="ECO:0000313" key="1">
    <source>
        <dbReference type="EMBL" id="CCO12074.2"/>
    </source>
</evidence>
<accession>K8E5U4</accession>
<dbReference type="AlphaFoldDB" id="K8E5U4"/>
<dbReference type="KEGG" id="cml:BN424_2635"/>
<dbReference type="STRING" id="1234679.BN424_2635"/>
<sequence length="103" mass="11960">MIPIIEGLEKYKTDGMHPFNEQVKYEFENGFGASVISGVRTYGLEMMLICDDDLLLDDQDEYVENQIKELDSDLWYDVVGHMDKEKMSELLHGIKAIKRQRGE</sequence>
<proteinExistence type="predicted"/>
<evidence type="ECO:0000313" key="2">
    <source>
        <dbReference type="Proteomes" id="UP000000212"/>
    </source>
</evidence>
<organism evidence="1 2">
    <name type="scientific">Carnobacterium maltaromaticum LMA28</name>
    <dbReference type="NCBI Taxonomy" id="1234679"/>
    <lineage>
        <taxon>Bacteria</taxon>
        <taxon>Bacillati</taxon>
        <taxon>Bacillota</taxon>
        <taxon>Bacilli</taxon>
        <taxon>Lactobacillales</taxon>
        <taxon>Carnobacteriaceae</taxon>
        <taxon>Carnobacterium</taxon>
    </lineage>
</organism>
<dbReference type="EMBL" id="HE999757">
    <property type="protein sequence ID" value="CCO12074.2"/>
    <property type="molecule type" value="Genomic_DNA"/>
</dbReference>
<name>K8E5U4_CARML</name>
<dbReference type="Proteomes" id="UP000000212">
    <property type="component" value="Chromosome"/>
</dbReference>
<gene>
    <name evidence="1" type="ORF">BN424_2635</name>
</gene>